<dbReference type="InterPro" id="IPR028889">
    <property type="entry name" value="USP"/>
</dbReference>
<dbReference type="Gene3D" id="3.90.70.10">
    <property type="entry name" value="Cysteine proteinases"/>
    <property type="match status" value="1"/>
</dbReference>
<dbReference type="InterPro" id="IPR018200">
    <property type="entry name" value="USP_CS"/>
</dbReference>
<keyword evidence="3" id="KW-1185">Reference proteome</keyword>
<dbReference type="InterPro" id="IPR001394">
    <property type="entry name" value="Peptidase_C19_UCH"/>
</dbReference>
<dbReference type="InterPro" id="IPR038765">
    <property type="entry name" value="Papain-like_cys_pep_sf"/>
</dbReference>
<evidence type="ECO:0000313" key="3">
    <source>
        <dbReference type="Proteomes" id="UP000887563"/>
    </source>
</evidence>
<reference evidence="4" key="1">
    <citation type="submission" date="2022-11" db="UniProtKB">
        <authorList>
            <consortium name="WormBaseParasite"/>
        </authorList>
    </citation>
    <scope>IDENTIFICATION</scope>
</reference>
<accession>A0A914LZG4</accession>
<dbReference type="Pfam" id="PF00443">
    <property type="entry name" value="UCH"/>
    <property type="match status" value="1"/>
</dbReference>
<protein>
    <submittedName>
        <fullName evidence="4">USP domain-containing protein</fullName>
    </submittedName>
</protein>
<evidence type="ECO:0000259" key="2">
    <source>
        <dbReference type="PROSITE" id="PS50235"/>
    </source>
</evidence>
<evidence type="ECO:0000313" key="4">
    <source>
        <dbReference type="WBParaSite" id="Minc3s01080g20518"/>
    </source>
</evidence>
<proteinExistence type="predicted"/>
<dbReference type="SUPFAM" id="SSF54001">
    <property type="entry name" value="Cysteine proteinases"/>
    <property type="match status" value="1"/>
</dbReference>
<feature type="domain" description="USP" evidence="2">
    <location>
        <begin position="115"/>
        <end position="154"/>
    </location>
</feature>
<dbReference type="AlphaFoldDB" id="A0A914LZG4"/>
<dbReference type="CDD" id="cd02257">
    <property type="entry name" value="Peptidase_C19"/>
    <property type="match status" value="1"/>
</dbReference>
<dbReference type="GO" id="GO:0016579">
    <property type="term" value="P:protein deubiquitination"/>
    <property type="evidence" value="ECO:0007669"/>
    <property type="project" value="InterPro"/>
</dbReference>
<sequence length="154" mass="17126">MSIGKNSTPVLEPRSSCIPPSPLIQFNSIINFDKLFESAGPSMAATIGPVNPTQPIQTQQPSRPTIPDRSTKKGILQQSQQIEPCISFLNVYKISLDRIMKNSTKKRRKIKPGHTGLVNKGNTCFMNATLQALFPTPIFPHLLRWHCVANFINT</sequence>
<feature type="region of interest" description="Disordered" evidence="1">
    <location>
        <begin position="51"/>
        <end position="72"/>
    </location>
</feature>
<dbReference type="WBParaSite" id="Minc3s01080g20518">
    <property type="protein sequence ID" value="Minc3s01080g20518"/>
    <property type="gene ID" value="Minc3s01080g20518"/>
</dbReference>
<feature type="compositionally biased region" description="Polar residues" evidence="1">
    <location>
        <begin position="51"/>
        <end position="63"/>
    </location>
</feature>
<dbReference type="Proteomes" id="UP000887563">
    <property type="component" value="Unplaced"/>
</dbReference>
<dbReference type="PROSITE" id="PS00972">
    <property type="entry name" value="USP_1"/>
    <property type="match status" value="1"/>
</dbReference>
<dbReference type="PROSITE" id="PS50235">
    <property type="entry name" value="USP_3"/>
    <property type="match status" value="1"/>
</dbReference>
<evidence type="ECO:0000256" key="1">
    <source>
        <dbReference type="SAM" id="MobiDB-lite"/>
    </source>
</evidence>
<dbReference type="GO" id="GO:0004843">
    <property type="term" value="F:cysteine-type deubiquitinase activity"/>
    <property type="evidence" value="ECO:0007669"/>
    <property type="project" value="InterPro"/>
</dbReference>
<organism evidence="3 4">
    <name type="scientific">Meloidogyne incognita</name>
    <name type="common">Southern root-knot nematode worm</name>
    <name type="synonym">Oxyuris incognita</name>
    <dbReference type="NCBI Taxonomy" id="6306"/>
    <lineage>
        <taxon>Eukaryota</taxon>
        <taxon>Metazoa</taxon>
        <taxon>Ecdysozoa</taxon>
        <taxon>Nematoda</taxon>
        <taxon>Chromadorea</taxon>
        <taxon>Rhabditida</taxon>
        <taxon>Tylenchina</taxon>
        <taxon>Tylenchomorpha</taxon>
        <taxon>Tylenchoidea</taxon>
        <taxon>Meloidogynidae</taxon>
        <taxon>Meloidogyninae</taxon>
        <taxon>Meloidogyne</taxon>
        <taxon>Meloidogyne incognita group</taxon>
    </lineage>
</organism>
<name>A0A914LZG4_MELIC</name>